<evidence type="ECO:0000256" key="3">
    <source>
        <dbReference type="ARBA" id="ARBA00022553"/>
    </source>
</evidence>
<keyword evidence="5" id="KW-0418">Kinase</keyword>
<dbReference type="Gene3D" id="3.30.565.10">
    <property type="entry name" value="Histidine kinase-like ATPase, C-terminal domain"/>
    <property type="match status" value="1"/>
</dbReference>
<feature type="domain" description="Histidine kinase/HSP90-like ATPase" evidence="8">
    <location>
        <begin position="261"/>
        <end position="373"/>
    </location>
</feature>
<dbReference type="GO" id="GO:0005524">
    <property type="term" value="F:ATP binding"/>
    <property type="evidence" value="ECO:0007669"/>
    <property type="project" value="UniProtKB-KW"/>
</dbReference>
<dbReference type="SUPFAM" id="SSF55874">
    <property type="entry name" value="ATPase domain of HSP90 chaperone/DNA topoisomerase II/histidine kinase"/>
    <property type="match status" value="1"/>
</dbReference>
<dbReference type="KEGG" id="amog:QRX60_31075"/>
<evidence type="ECO:0000256" key="6">
    <source>
        <dbReference type="SAM" id="MobiDB-lite"/>
    </source>
</evidence>
<sequence>MSERPPAQHREERESVGRAVIGVLVTAVVAAAIWTWISLSVSGAQGIVVAIAGAFTGIVACVAVFFALRRTDQVAHATGQVQAALAEAGQARELVRSHDGELARLLDETVPDVVRRLRGGTPADSVLAEVPRPADELHQRVLRLLVDEIAVGERRRAAATAACANAAGRLQALATSTLGDLREMENRSSDAMLGDLLKVDHSTAQAGRLADSIAVLTGARSGRRWTKPIRMESILRGALGRIGAYQRVRVHSASGVAVVGYAAEDVMHALAELMDNATKFSAPSEEVHVYVEDLHNGAVITIEDGGLGMKAQALVRAERAVSLDQPLDLTSMSGTRLGLAVVGCLARKHQLHVFFRPSSRGGIGVVMRIPTQLITQPRPEVLPDKEEPAVAWPGPDTSHEVAGDLTDVTELAEPSELPKRSRGQTLTAASRRPPSPTPSTTRAERDTGSRFGAFQQRRSGSAAPSRPTASPADTGEDA</sequence>
<gene>
    <name evidence="9" type="ORF">QRX60_31075</name>
</gene>
<feature type="region of interest" description="Disordered" evidence="6">
    <location>
        <begin position="413"/>
        <end position="478"/>
    </location>
</feature>
<keyword evidence="4" id="KW-0808">Transferase</keyword>
<dbReference type="EMBL" id="CP127295">
    <property type="protein sequence ID" value="WIX98496.1"/>
    <property type="molecule type" value="Genomic_DNA"/>
</dbReference>
<keyword evidence="9" id="KW-0547">Nucleotide-binding</keyword>
<evidence type="ECO:0000256" key="5">
    <source>
        <dbReference type="ARBA" id="ARBA00022777"/>
    </source>
</evidence>
<proteinExistence type="predicted"/>
<dbReference type="GO" id="GO:0000160">
    <property type="term" value="P:phosphorelay signal transduction system"/>
    <property type="evidence" value="ECO:0007669"/>
    <property type="project" value="TreeGrafter"/>
</dbReference>
<organism evidence="9 10">
    <name type="scientific">Amycolatopsis mongoliensis</name>
    <dbReference type="NCBI Taxonomy" id="715475"/>
    <lineage>
        <taxon>Bacteria</taxon>
        <taxon>Bacillati</taxon>
        <taxon>Actinomycetota</taxon>
        <taxon>Actinomycetes</taxon>
        <taxon>Pseudonocardiales</taxon>
        <taxon>Pseudonocardiaceae</taxon>
        <taxon>Amycolatopsis</taxon>
    </lineage>
</organism>
<dbReference type="SMART" id="SM00387">
    <property type="entry name" value="HATPase_c"/>
    <property type="match status" value="1"/>
</dbReference>
<evidence type="ECO:0000256" key="4">
    <source>
        <dbReference type="ARBA" id="ARBA00022679"/>
    </source>
</evidence>
<dbReference type="PANTHER" id="PTHR45436">
    <property type="entry name" value="SENSOR HISTIDINE KINASE YKOH"/>
    <property type="match status" value="1"/>
</dbReference>
<dbReference type="EC" id="2.7.13.3" evidence="2"/>
<evidence type="ECO:0000313" key="9">
    <source>
        <dbReference type="EMBL" id="WIX98496.1"/>
    </source>
</evidence>
<dbReference type="Proteomes" id="UP001239397">
    <property type="component" value="Chromosome"/>
</dbReference>
<evidence type="ECO:0000256" key="2">
    <source>
        <dbReference type="ARBA" id="ARBA00012438"/>
    </source>
</evidence>
<feature type="transmembrane region" description="Helical" evidence="7">
    <location>
        <begin position="20"/>
        <end position="37"/>
    </location>
</feature>
<dbReference type="InterPro" id="IPR050428">
    <property type="entry name" value="TCS_sensor_his_kinase"/>
</dbReference>
<keyword evidence="10" id="KW-1185">Reference proteome</keyword>
<keyword evidence="7" id="KW-0472">Membrane</keyword>
<dbReference type="InterPro" id="IPR003594">
    <property type="entry name" value="HATPase_dom"/>
</dbReference>
<protein>
    <recommendedName>
        <fullName evidence="2">histidine kinase</fullName>
        <ecNumber evidence="2">2.7.13.3</ecNumber>
    </recommendedName>
</protein>
<name>A0A9Y2JJM5_9PSEU</name>
<dbReference type="RefSeq" id="WP_285994981.1">
    <property type="nucleotide sequence ID" value="NZ_CP127295.1"/>
</dbReference>
<evidence type="ECO:0000259" key="8">
    <source>
        <dbReference type="SMART" id="SM00387"/>
    </source>
</evidence>
<dbReference type="GO" id="GO:0005886">
    <property type="term" value="C:plasma membrane"/>
    <property type="evidence" value="ECO:0007669"/>
    <property type="project" value="TreeGrafter"/>
</dbReference>
<evidence type="ECO:0000313" key="10">
    <source>
        <dbReference type="Proteomes" id="UP001239397"/>
    </source>
</evidence>
<evidence type="ECO:0000256" key="7">
    <source>
        <dbReference type="SAM" id="Phobius"/>
    </source>
</evidence>
<dbReference type="GO" id="GO:0004673">
    <property type="term" value="F:protein histidine kinase activity"/>
    <property type="evidence" value="ECO:0007669"/>
    <property type="project" value="UniProtKB-EC"/>
</dbReference>
<dbReference type="AlphaFoldDB" id="A0A9Y2JJM5"/>
<feature type="region of interest" description="Disordered" evidence="6">
    <location>
        <begin position="377"/>
        <end position="401"/>
    </location>
</feature>
<reference evidence="9 10" key="1">
    <citation type="submission" date="2023-06" db="EMBL/GenBank/DDBJ databases">
        <authorList>
            <person name="Oyuntsetseg B."/>
            <person name="Kim S.B."/>
        </authorList>
    </citation>
    <scope>NUCLEOTIDE SEQUENCE [LARGE SCALE GENOMIC DNA]</scope>
    <source>
        <strain evidence="9 10">4-36</strain>
    </source>
</reference>
<keyword evidence="7" id="KW-0812">Transmembrane</keyword>
<keyword evidence="7" id="KW-1133">Transmembrane helix</keyword>
<dbReference type="InterPro" id="IPR036890">
    <property type="entry name" value="HATPase_C_sf"/>
</dbReference>
<feature type="transmembrane region" description="Helical" evidence="7">
    <location>
        <begin position="43"/>
        <end position="68"/>
    </location>
</feature>
<dbReference type="Pfam" id="PF02518">
    <property type="entry name" value="HATPase_c"/>
    <property type="match status" value="1"/>
</dbReference>
<accession>A0A9Y2JJM5</accession>
<keyword evidence="3" id="KW-0597">Phosphoprotein</keyword>
<dbReference type="PANTHER" id="PTHR45436:SF5">
    <property type="entry name" value="SENSOR HISTIDINE KINASE TRCS"/>
    <property type="match status" value="1"/>
</dbReference>
<evidence type="ECO:0000256" key="1">
    <source>
        <dbReference type="ARBA" id="ARBA00000085"/>
    </source>
</evidence>
<keyword evidence="9" id="KW-0067">ATP-binding</keyword>
<feature type="compositionally biased region" description="Low complexity" evidence="6">
    <location>
        <begin position="457"/>
        <end position="472"/>
    </location>
</feature>
<comment type="catalytic activity">
    <reaction evidence="1">
        <text>ATP + protein L-histidine = ADP + protein N-phospho-L-histidine.</text>
        <dbReference type="EC" id="2.7.13.3"/>
    </reaction>
</comment>